<dbReference type="Proteomes" id="UP000814033">
    <property type="component" value="Unassembled WGS sequence"/>
</dbReference>
<sequence>MQIFSVPTPCKVEAQPAFLTFSTGRRLVDWPLVHRRTDGKRATNNRRARRPTAGQPPRDTPVPRYPPLCLNDPFAQYASPSDPPRSPLPPSVPCL</sequence>
<reference evidence="1" key="1">
    <citation type="submission" date="2021-02" db="EMBL/GenBank/DDBJ databases">
        <authorList>
            <consortium name="DOE Joint Genome Institute"/>
            <person name="Ahrendt S."/>
            <person name="Looney B.P."/>
            <person name="Miyauchi S."/>
            <person name="Morin E."/>
            <person name="Drula E."/>
            <person name="Courty P.E."/>
            <person name="Chicoki N."/>
            <person name="Fauchery L."/>
            <person name="Kohler A."/>
            <person name="Kuo A."/>
            <person name="Labutti K."/>
            <person name="Pangilinan J."/>
            <person name="Lipzen A."/>
            <person name="Riley R."/>
            <person name="Andreopoulos W."/>
            <person name="He G."/>
            <person name="Johnson J."/>
            <person name="Barry K.W."/>
            <person name="Grigoriev I.V."/>
            <person name="Nagy L."/>
            <person name="Hibbett D."/>
            <person name="Henrissat B."/>
            <person name="Matheny P.B."/>
            <person name="Labbe J."/>
            <person name="Martin F."/>
        </authorList>
    </citation>
    <scope>NUCLEOTIDE SEQUENCE</scope>
    <source>
        <strain evidence="1">FP105234-sp</strain>
    </source>
</reference>
<reference evidence="1" key="2">
    <citation type="journal article" date="2022" name="New Phytol.">
        <title>Evolutionary transition to the ectomycorrhizal habit in the genomes of a hyperdiverse lineage of mushroom-forming fungi.</title>
        <authorList>
            <person name="Looney B."/>
            <person name="Miyauchi S."/>
            <person name="Morin E."/>
            <person name="Drula E."/>
            <person name="Courty P.E."/>
            <person name="Kohler A."/>
            <person name="Kuo A."/>
            <person name="LaButti K."/>
            <person name="Pangilinan J."/>
            <person name="Lipzen A."/>
            <person name="Riley R."/>
            <person name="Andreopoulos W."/>
            <person name="He G."/>
            <person name="Johnson J."/>
            <person name="Nolan M."/>
            <person name="Tritt A."/>
            <person name="Barry K.W."/>
            <person name="Grigoriev I.V."/>
            <person name="Nagy L.G."/>
            <person name="Hibbett D."/>
            <person name="Henrissat B."/>
            <person name="Matheny P.B."/>
            <person name="Labbe J."/>
            <person name="Martin F.M."/>
        </authorList>
    </citation>
    <scope>NUCLEOTIDE SEQUENCE</scope>
    <source>
        <strain evidence="1">FP105234-sp</strain>
    </source>
</reference>
<gene>
    <name evidence="1" type="ORF">FA95DRAFT_917014</name>
</gene>
<organism evidence="1 2">
    <name type="scientific">Auriscalpium vulgare</name>
    <dbReference type="NCBI Taxonomy" id="40419"/>
    <lineage>
        <taxon>Eukaryota</taxon>
        <taxon>Fungi</taxon>
        <taxon>Dikarya</taxon>
        <taxon>Basidiomycota</taxon>
        <taxon>Agaricomycotina</taxon>
        <taxon>Agaricomycetes</taxon>
        <taxon>Russulales</taxon>
        <taxon>Auriscalpiaceae</taxon>
        <taxon>Auriscalpium</taxon>
    </lineage>
</organism>
<protein>
    <submittedName>
        <fullName evidence="1">Uncharacterized protein</fullName>
    </submittedName>
</protein>
<comment type="caution">
    <text evidence="1">The sequence shown here is derived from an EMBL/GenBank/DDBJ whole genome shotgun (WGS) entry which is preliminary data.</text>
</comment>
<evidence type="ECO:0000313" key="2">
    <source>
        <dbReference type="Proteomes" id="UP000814033"/>
    </source>
</evidence>
<keyword evidence="2" id="KW-1185">Reference proteome</keyword>
<name>A0ACB8R913_9AGAM</name>
<accession>A0ACB8R913</accession>
<dbReference type="EMBL" id="MU276226">
    <property type="protein sequence ID" value="KAI0040116.1"/>
    <property type="molecule type" value="Genomic_DNA"/>
</dbReference>
<evidence type="ECO:0000313" key="1">
    <source>
        <dbReference type="EMBL" id="KAI0040116.1"/>
    </source>
</evidence>
<proteinExistence type="predicted"/>